<name>X1ITL0_9ZZZZ</name>
<reference evidence="1" key="1">
    <citation type="journal article" date="2014" name="Front. Microbiol.">
        <title>High frequency of phylogenetically diverse reductive dehalogenase-homologous genes in deep subseafloor sedimentary metagenomes.</title>
        <authorList>
            <person name="Kawai M."/>
            <person name="Futagami T."/>
            <person name="Toyoda A."/>
            <person name="Takaki Y."/>
            <person name="Nishi S."/>
            <person name="Hori S."/>
            <person name="Arai W."/>
            <person name="Tsubouchi T."/>
            <person name="Morono Y."/>
            <person name="Uchiyama I."/>
            <person name="Ito T."/>
            <person name="Fujiyama A."/>
            <person name="Inagaki F."/>
            <person name="Takami H."/>
        </authorList>
    </citation>
    <scope>NUCLEOTIDE SEQUENCE</scope>
    <source>
        <strain evidence="1">Expedition CK06-06</strain>
    </source>
</reference>
<gene>
    <name evidence="1" type="ORF">S03H2_29080</name>
</gene>
<dbReference type="AlphaFoldDB" id="X1ITL0"/>
<accession>X1ITL0</accession>
<feature type="non-terminal residue" evidence="1">
    <location>
        <position position="257"/>
    </location>
</feature>
<evidence type="ECO:0000313" key="1">
    <source>
        <dbReference type="EMBL" id="GAH60878.1"/>
    </source>
</evidence>
<dbReference type="EMBL" id="BARU01017541">
    <property type="protein sequence ID" value="GAH60878.1"/>
    <property type="molecule type" value="Genomic_DNA"/>
</dbReference>
<proteinExistence type="predicted"/>
<comment type="caution">
    <text evidence="1">The sequence shown here is derived from an EMBL/GenBank/DDBJ whole genome shotgun (WGS) entry which is preliminary data.</text>
</comment>
<sequence>MVRSESIDTTEVLRTLENLFLGFQGIGGQRTWCAQGFIPIARNFIGAESIWKKTRAIANDITDWNEALNYFAYNQHIFLARGGELLYLQICNALRQEEETLRNWAQKNRLSFSNRESSPLKLHNALKNTINSVLDACLDTIGKLAAFIDTGIESETVKLTEYDKKSGEPRFTRCGWCPTESWPEGFLFTVEILRISEAAIDPMERLELMEVACAMQVLRSLCAQSSRYVDWVQERKKYSGPLNYVWAISDPNGRNNV</sequence>
<protein>
    <submittedName>
        <fullName evidence="1">Uncharacterized protein</fullName>
    </submittedName>
</protein>
<organism evidence="1">
    <name type="scientific">marine sediment metagenome</name>
    <dbReference type="NCBI Taxonomy" id="412755"/>
    <lineage>
        <taxon>unclassified sequences</taxon>
        <taxon>metagenomes</taxon>
        <taxon>ecological metagenomes</taxon>
    </lineage>
</organism>